<dbReference type="EMBL" id="BPVZ01000020">
    <property type="protein sequence ID" value="GKV03183.1"/>
    <property type="molecule type" value="Genomic_DNA"/>
</dbReference>
<sequence length="410" mass="43615">MGSLNFQNLNGLGNFHTLSGSNQFHNAAFRSFQPRGMLGRLNTPAGLGMHGLPSSGVIQLGQANNSGNISNNQNRFHPVMIPGPGNYNGSILQGIPMSSSKSVNHVEELPTAADNTTVCPISSSFQDAKLTGCSNNLLLGVTNDPLMLEGRPQVAKEEKIFGNQSSETMASLNSGSSSHLPDFGKCSDDWLSAVLSSDVQPNYFALNDCFQQTNLLPGNLGLSDSVSTTTFQNGNMSKFSSMSPPPNQSQGSKTDLQGQGVAISSNNGQIIKNVMQEWGAYRQDGPYYSTLKCSTMSSSFPIDGSMGSLDHCSNPSNTIFHRNMNLGAIGQSNFVDPLPMKCNVADNPGMQTSVNMKAGHLIGHQKPQSRYISNIVGSLEDVAGAMVNQEQVKSLEGNFGSNPGSFETCI</sequence>
<keyword evidence="3" id="KW-1185">Reference proteome</keyword>
<evidence type="ECO:0000256" key="1">
    <source>
        <dbReference type="SAM" id="MobiDB-lite"/>
    </source>
</evidence>
<name>A0AAV5IVF6_9ROSI</name>
<gene>
    <name evidence="2" type="ORF">SLEP1_g15534</name>
</gene>
<comment type="caution">
    <text evidence="2">The sequence shown here is derived from an EMBL/GenBank/DDBJ whole genome shotgun (WGS) entry which is preliminary data.</text>
</comment>
<organism evidence="2 3">
    <name type="scientific">Rubroshorea leprosula</name>
    <dbReference type="NCBI Taxonomy" id="152421"/>
    <lineage>
        <taxon>Eukaryota</taxon>
        <taxon>Viridiplantae</taxon>
        <taxon>Streptophyta</taxon>
        <taxon>Embryophyta</taxon>
        <taxon>Tracheophyta</taxon>
        <taxon>Spermatophyta</taxon>
        <taxon>Magnoliopsida</taxon>
        <taxon>eudicotyledons</taxon>
        <taxon>Gunneridae</taxon>
        <taxon>Pentapetalae</taxon>
        <taxon>rosids</taxon>
        <taxon>malvids</taxon>
        <taxon>Malvales</taxon>
        <taxon>Dipterocarpaceae</taxon>
        <taxon>Rubroshorea</taxon>
    </lineage>
</organism>
<protein>
    <submittedName>
        <fullName evidence="2">Uncharacterized protein</fullName>
    </submittedName>
</protein>
<proteinExistence type="predicted"/>
<dbReference type="Proteomes" id="UP001054252">
    <property type="component" value="Unassembled WGS sequence"/>
</dbReference>
<dbReference type="AlphaFoldDB" id="A0AAV5IVF6"/>
<reference evidence="2 3" key="1">
    <citation type="journal article" date="2021" name="Commun. Biol.">
        <title>The genome of Shorea leprosula (Dipterocarpaceae) highlights the ecological relevance of drought in aseasonal tropical rainforests.</title>
        <authorList>
            <person name="Ng K.K.S."/>
            <person name="Kobayashi M.J."/>
            <person name="Fawcett J.A."/>
            <person name="Hatakeyama M."/>
            <person name="Paape T."/>
            <person name="Ng C.H."/>
            <person name="Ang C.C."/>
            <person name="Tnah L.H."/>
            <person name="Lee C.T."/>
            <person name="Nishiyama T."/>
            <person name="Sese J."/>
            <person name="O'Brien M.J."/>
            <person name="Copetti D."/>
            <person name="Mohd Noor M.I."/>
            <person name="Ong R.C."/>
            <person name="Putra M."/>
            <person name="Sireger I.Z."/>
            <person name="Indrioko S."/>
            <person name="Kosugi Y."/>
            <person name="Izuno A."/>
            <person name="Isagi Y."/>
            <person name="Lee S.L."/>
            <person name="Shimizu K.K."/>
        </authorList>
    </citation>
    <scope>NUCLEOTIDE SEQUENCE [LARGE SCALE GENOMIC DNA]</scope>
    <source>
        <strain evidence="2">214</strain>
    </source>
</reference>
<accession>A0AAV5IVF6</accession>
<feature type="region of interest" description="Disordered" evidence="1">
    <location>
        <begin position="233"/>
        <end position="257"/>
    </location>
</feature>
<evidence type="ECO:0000313" key="2">
    <source>
        <dbReference type="EMBL" id="GKV03183.1"/>
    </source>
</evidence>
<evidence type="ECO:0000313" key="3">
    <source>
        <dbReference type="Proteomes" id="UP001054252"/>
    </source>
</evidence>